<evidence type="ECO:0000313" key="2">
    <source>
        <dbReference type="Proteomes" id="UP001176941"/>
    </source>
</evidence>
<keyword evidence="2" id="KW-1185">Reference proteome</keyword>
<dbReference type="PROSITE" id="PS51257">
    <property type="entry name" value="PROKAR_LIPOPROTEIN"/>
    <property type="match status" value="1"/>
</dbReference>
<reference evidence="1" key="1">
    <citation type="submission" date="2023-04" db="EMBL/GenBank/DDBJ databases">
        <authorList>
            <consortium name="ELIXIR-Norway"/>
        </authorList>
    </citation>
    <scope>NUCLEOTIDE SEQUENCE [LARGE SCALE GENOMIC DNA]</scope>
</reference>
<dbReference type="Proteomes" id="UP001176941">
    <property type="component" value="Chromosome 4"/>
</dbReference>
<gene>
    <name evidence="1" type="ORF">MRATA1EN1_LOCUS23840</name>
</gene>
<name>A0ABN8ZLS7_RANTA</name>
<organism evidence="1 2">
    <name type="scientific">Rangifer tarandus platyrhynchus</name>
    <name type="common">Svalbard reindeer</name>
    <dbReference type="NCBI Taxonomy" id="3082113"/>
    <lineage>
        <taxon>Eukaryota</taxon>
        <taxon>Metazoa</taxon>
        <taxon>Chordata</taxon>
        <taxon>Craniata</taxon>
        <taxon>Vertebrata</taxon>
        <taxon>Euteleostomi</taxon>
        <taxon>Mammalia</taxon>
        <taxon>Eutheria</taxon>
        <taxon>Laurasiatheria</taxon>
        <taxon>Artiodactyla</taxon>
        <taxon>Ruminantia</taxon>
        <taxon>Pecora</taxon>
        <taxon>Cervidae</taxon>
        <taxon>Odocoileinae</taxon>
        <taxon>Rangifer</taxon>
    </lineage>
</organism>
<evidence type="ECO:0000313" key="1">
    <source>
        <dbReference type="EMBL" id="CAI9174878.1"/>
    </source>
</evidence>
<protein>
    <submittedName>
        <fullName evidence="1">Uncharacterized protein</fullName>
    </submittedName>
</protein>
<accession>A0ABN8ZLS7</accession>
<proteinExistence type="predicted"/>
<dbReference type="EMBL" id="OX459940">
    <property type="protein sequence ID" value="CAI9174878.1"/>
    <property type="molecule type" value="Genomic_DNA"/>
</dbReference>
<sequence>MRGDKQVQTPCHLGQGCVLISGLLIVPEKQRARGSIKGSLYKRQAFLGSRGSLVASSPLPSSPFRGAHASSIQRHFGAKCPLLAQLDNWAALSQALRELGKLRPGKDIS</sequence>